<organism evidence="3 4">
    <name type="scientific">Gracilariopsis chorda</name>
    <dbReference type="NCBI Taxonomy" id="448386"/>
    <lineage>
        <taxon>Eukaryota</taxon>
        <taxon>Rhodophyta</taxon>
        <taxon>Florideophyceae</taxon>
        <taxon>Rhodymeniophycidae</taxon>
        <taxon>Gracilariales</taxon>
        <taxon>Gracilariaceae</taxon>
        <taxon>Gracilariopsis</taxon>
    </lineage>
</organism>
<dbReference type="InterPro" id="IPR000719">
    <property type="entry name" value="Prot_kinase_dom"/>
</dbReference>
<comment type="caution">
    <text evidence="3">The sequence shown here is derived from an EMBL/GenBank/DDBJ whole genome shotgun (WGS) entry which is preliminary data.</text>
</comment>
<dbReference type="EMBL" id="NBIV01000049">
    <property type="protein sequence ID" value="PXF45939.1"/>
    <property type="molecule type" value="Genomic_DNA"/>
</dbReference>
<dbReference type="GO" id="GO:0004672">
    <property type="term" value="F:protein kinase activity"/>
    <property type="evidence" value="ECO:0007669"/>
    <property type="project" value="InterPro"/>
</dbReference>
<dbReference type="GO" id="GO:0005524">
    <property type="term" value="F:ATP binding"/>
    <property type="evidence" value="ECO:0007669"/>
    <property type="project" value="InterPro"/>
</dbReference>
<name>A0A2V3IV20_9FLOR</name>
<sequence>MSTCSRMTHGLRPLTYVLSSPSVLRTKKFVSVPISTSRPSHQRRYFQGHRAQPRAALAVPSDVRDKELEPTPIQIARVSNVGGDDAGLPLEYDQEAIELYWNKRSTASVKRLAEVTAAFTPWIIRVAMDSAAGTLKENGAKRAAELRELLTRLGPTFVKLGQALSVRPDIIGPEAMNELRDLCDAVPSFTNKVAFQMMEEELGKPVSEVFSEISEKPIAAASLGQVYKARLRSNGKEVAVKVQRPDMLRKVSLDLYCMKRVAIFAEGVQRSFTAAQTDYTSLLLAWAKGTYKELDYQNEAENSRKFARLVHARLPDVYVPKVYDEFTSRKVLTMEWIQGQRLADCRPDQINALVSKGVECFLFQLLSAGFFHADPHTGNLMRLDNGQLCVIDFGLMAVIEKEEMDAMVSAIVHLANRDWPKVIDDFVVLKFLPEDIDTSKVVPVIGAILDQALEGGGAKAINFQSLSDELATVTFDFPFSIPPAFALLLRALSVLEGIALVGDPNFKLIMESFPFVSRLIMTDRSPALRVALKQILYKDGTFSPKRLRVLLDSSQGVINEGDAFVDFDTLSNDSKISREAIDFLFSDDGSLIREILVDELAKGIDVYMRDAYHRTTVSFQQSVPAPLRGFLRPPIGVPQLIPVPFVFGPDPYFALPPVDDEERAFLYNMSEIVEWLVTDAASSGALRPSVIVELLPEILKKSSVIGRQVAGRLGETFLRRLFDDVLRGNGEIINGRRRITLPPQ</sequence>
<keyword evidence="4" id="KW-1185">Reference proteome</keyword>
<dbReference type="PANTHER" id="PTHR10566:SF113">
    <property type="entry name" value="PROTEIN ACTIVITY OF BC1 COMPLEX KINASE 7, CHLOROPLASTIC"/>
    <property type="match status" value="1"/>
</dbReference>
<dbReference type="PROSITE" id="PS50011">
    <property type="entry name" value="PROTEIN_KINASE_DOM"/>
    <property type="match status" value="1"/>
</dbReference>
<reference evidence="3 4" key="1">
    <citation type="journal article" date="2018" name="Mol. Biol. Evol.">
        <title>Analysis of the draft genome of the red seaweed Gracilariopsis chorda provides insights into genome size evolution in Rhodophyta.</title>
        <authorList>
            <person name="Lee J."/>
            <person name="Yang E.C."/>
            <person name="Graf L."/>
            <person name="Yang J.H."/>
            <person name="Qiu H."/>
            <person name="Zel Zion U."/>
            <person name="Chan C.X."/>
            <person name="Stephens T.G."/>
            <person name="Weber A.P.M."/>
            <person name="Boo G.H."/>
            <person name="Boo S.M."/>
            <person name="Kim K.M."/>
            <person name="Shin Y."/>
            <person name="Jung M."/>
            <person name="Lee S.J."/>
            <person name="Yim H.S."/>
            <person name="Lee J.H."/>
            <person name="Bhattacharya D."/>
            <person name="Yoon H.S."/>
        </authorList>
    </citation>
    <scope>NUCLEOTIDE SEQUENCE [LARGE SCALE GENOMIC DNA]</scope>
    <source>
        <strain evidence="3 4">SKKU-2015</strain>
        <tissue evidence="3">Whole body</tissue>
    </source>
</reference>
<dbReference type="Gene3D" id="1.10.510.10">
    <property type="entry name" value="Transferase(Phosphotransferase) domain 1"/>
    <property type="match status" value="1"/>
</dbReference>
<comment type="similarity">
    <text evidence="1">Belongs to the protein kinase superfamily. ADCK protein kinase family.</text>
</comment>
<dbReference type="Proteomes" id="UP000247409">
    <property type="component" value="Unassembled WGS sequence"/>
</dbReference>
<dbReference type="AlphaFoldDB" id="A0A2V3IV20"/>
<dbReference type="CDD" id="cd05121">
    <property type="entry name" value="ABC1_ADCK3-like"/>
    <property type="match status" value="1"/>
</dbReference>
<evidence type="ECO:0000313" key="4">
    <source>
        <dbReference type="Proteomes" id="UP000247409"/>
    </source>
</evidence>
<dbReference type="PANTHER" id="PTHR10566">
    <property type="entry name" value="CHAPERONE-ACTIVITY OF BC1 COMPLEX CABC1 -RELATED"/>
    <property type="match status" value="1"/>
</dbReference>
<dbReference type="SUPFAM" id="SSF56112">
    <property type="entry name" value="Protein kinase-like (PK-like)"/>
    <property type="match status" value="1"/>
</dbReference>
<dbReference type="OrthoDB" id="427480at2759"/>
<dbReference type="Pfam" id="PF03109">
    <property type="entry name" value="ABC1"/>
    <property type="match status" value="1"/>
</dbReference>
<gene>
    <name evidence="3" type="ORF">BWQ96_04300</name>
</gene>
<dbReference type="InterPro" id="IPR004147">
    <property type="entry name" value="ABC1_dom"/>
</dbReference>
<proteinExistence type="inferred from homology"/>
<evidence type="ECO:0000259" key="2">
    <source>
        <dbReference type="PROSITE" id="PS50011"/>
    </source>
</evidence>
<feature type="domain" description="Protein kinase" evidence="2">
    <location>
        <begin position="212"/>
        <end position="542"/>
    </location>
</feature>
<dbReference type="InterPro" id="IPR011009">
    <property type="entry name" value="Kinase-like_dom_sf"/>
</dbReference>
<evidence type="ECO:0000313" key="3">
    <source>
        <dbReference type="EMBL" id="PXF45939.1"/>
    </source>
</evidence>
<accession>A0A2V3IV20</accession>
<dbReference type="STRING" id="448386.A0A2V3IV20"/>
<evidence type="ECO:0000256" key="1">
    <source>
        <dbReference type="ARBA" id="ARBA00009670"/>
    </source>
</evidence>
<dbReference type="InterPro" id="IPR050154">
    <property type="entry name" value="UbiB_kinase"/>
</dbReference>
<protein>
    <recommendedName>
        <fullName evidence="2">Protein kinase domain-containing protein</fullName>
    </recommendedName>
</protein>